<accession>A0A9P5Y798</accession>
<evidence type="ECO:0000313" key="2">
    <source>
        <dbReference type="EMBL" id="KAF9463467.1"/>
    </source>
</evidence>
<evidence type="ECO:0008006" key="4">
    <source>
        <dbReference type="Google" id="ProtNLM"/>
    </source>
</evidence>
<dbReference type="EMBL" id="MU150262">
    <property type="protein sequence ID" value="KAF9463467.1"/>
    <property type="molecule type" value="Genomic_DNA"/>
</dbReference>
<name>A0A9P5Y798_9AGAR</name>
<protein>
    <recommendedName>
        <fullName evidence="4">DNA damage-responsive protein 48</fullName>
    </recommendedName>
</protein>
<feature type="compositionally biased region" description="Low complexity" evidence="1">
    <location>
        <begin position="11"/>
        <end position="21"/>
    </location>
</feature>
<organism evidence="2 3">
    <name type="scientific">Collybia nuda</name>
    <dbReference type="NCBI Taxonomy" id="64659"/>
    <lineage>
        <taxon>Eukaryota</taxon>
        <taxon>Fungi</taxon>
        <taxon>Dikarya</taxon>
        <taxon>Basidiomycota</taxon>
        <taxon>Agaricomycotina</taxon>
        <taxon>Agaricomycetes</taxon>
        <taxon>Agaricomycetidae</taxon>
        <taxon>Agaricales</taxon>
        <taxon>Tricholomatineae</taxon>
        <taxon>Clitocybaceae</taxon>
        <taxon>Collybia</taxon>
    </lineage>
</organism>
<proteinExistence type="predicted"/>
<gene>
    <name evidence="2" type="ORF">BDZ94DRAFT_612965</name>
</gene>
<keyword evidence="3" id="KW-1185">Reference proteome</keyword>
<comment type="caution">
    <text evidence="2">The sequence shown here is derived from an EMBL/GenBank/DDBJ whole genome shotgun (WGS) entry which is preliminary data.</text>
</comment>
<dbReference type="AlphaFoldDB" id="A0A9P5Y798"/>
<dbReference type="PANTHER" id="PTHR40462:SF1">
    <property type="entry name" value="EXPRESSED PROTEIN"/>
    <property type="match status" value="1"/>
</dbReference>
<feature type="compositionally biased region" description="Basic and acidic residues" evidence="1">
    <location>
        <begin position="44"/>
        <end position="58"/>
    </location>
</feature>
<sequence length="102" mass="10669">MDFLKGNKDNTAQAQTGAGTQETGGGGGLMGKMNSAMGGGQAGEKNEDYLDKAVDFAQERMGGGQQSNESAVEQAKDEKISDTIRSQYKNATGKDFPIADKS</sequence>
<feature type="region of interest" description="Disordered" evidence="1">
    <location>
        <begin position="1"/>
        <end position="102"/>
    </location>
</feature>
<dbReference type="OrthoDB" id="3050608at2759"/>
<reference evidence="2" key="1">
    <citation type="submission" date="2020-11" db="EMBL/GenBank/DDBJ databases">
        <authorList>
            <consortium name="DOE Joint Genome Institute"/>
            <person name="Ahrendt S."/>
            <person name="Riley R."/>
            <person name="Andreopoulos W."/>
            <person name="Labutti K."/>
            <person name="Pangilinan J."/>
            <person name="Ruiz-Duenas F.J."/>
            <person name="Barrasa J.M."/>
            <person name="Sanchez-Garcia M."/>
            <person name="Camarero S."/>
            <person name="Miyauchi S."/>
            <person name="Serrano A."/>
            <person name="Linde D."/>
            <person name="Babiker R."/>
            <person name="Drula E."/>
            <person name="Ayuso-Fernandez I."/>
            <person name="Pacheco R."/>
            <person name="Padilla G."/>
            <person name="Ferreira P."/>
            <person name="Barriuso J."/>
            <person name="Kellner H."/>
            <person name="Castanera R."/>
            <person name="Alfaro M."/>
            <person name="Ramirez L."/>
            <person name="Pisabarro A.G."/>
            <person name="Kuo A."/>
            <person name="Tritt A."/>
            <person name="Lipzen A."/>
            <person name="He G."/>
            <person name="Yan M."/>
            <person name="Ng V."/>
            <person name="Cullen D."/>
            <person name="Martin F."/>
            <person name="Rosso M.-N."/>
            <person name="Henrissat B."/>
            <person name="Hibbett D."/>
            <person name="Martinez A.T."/>
            <person name="Grigoriev I.V."/>
        </authorList>
    </citation>
    <scope>NUCLEOTIDE SEQUENCE</scope>
    <source>
        <strain evidence="2">CBS 247.69</strain>
    </source>
</reference>
<evidence type="ECO:0000313" key="3">
    <source>
        <dbReference type="Proteomes" id="UP000807353"/>
    </source>
</evidence>
<dbReference type="PANTHER" id="PTHR40462">
    <property type="entry name" value="CHROMOSOME 1, WHOLE GENOME SHOTGUN SEQUENCE"/>
    <property type="match status" value="1"/>
</dbReference>
<evidence type="ECO:0000256" key="1">
    <source>
        <dbReference type="SAM" id="MobiDB-lite"/>
    </source>
</evidence>
<dbReference type="Proteomes" id="UP000807353">
    <property type="component" value="Unassembled WGS sequence"/>
</dbReference>